<feature type="domain" description="Beta-ketoacyl-[acyl-carrier-protein] synthase III N-terminal" evidence="5">
    <location>
        <begin position="132"/>
        <end position="204"/>
    </location>
</feature>
<evidence type="ECO:0000259" key="5">
    <source>
        <dbReference type="Pfam" id="PF08545"/>
    </source>
</evidence>
<reference evidence="7" key="1">
    <citation type="journal article" date="2019" name="Int. J. Syst. Evol. Microbiol.">
        <title>The Global Catalogue of Microorganisms (GCM) 10K type strain sequencing project: providing services to taxonomists for standard genome sequencing and annotation.</title>
        <authorList>
            <consortium name="The Broad Institute Genomics Platform"/>
            <consortium name="The Broad Institute Genome Sequencing Center for Infectious Disease"/>
            <person name="Wu L."/>
            <person name="Ma J."/>
        </authorList>
    </citation>
    <scope>NUCLEOTIDE SEQUENCE [LARGE SCALE GENOMIC DNA]</scope>
    <source>
        <strain evidence="7">CECT 8064</strain>
    </source>
</reference>
<sequence>MLRHSPVPATAEVATWGDYGVRNNRANFAQIIDVVNFLPERIVTNGSQSAGDELGDDPFFRGVAERRFASPDHSSAELGALAVEKLLNRTGVAATDVDLIIYNCVFNDTFWPGIGPAVQKAVGADRAMILQVDTSCCSWLSGVRTAAAFIESGQHRNVVVLTVTNFVSRLPEFQKSSRSRVLGDGATATLLAPGEQTILSTYERSHGENYGLLRFEPDEVDGQFRQFWERGCGPITVNFTRERIDALRENAMRLVPEAVGISLDRAGLESRDVSLLITHQPNDEYLAEWRRRCGIEPPRTHDTLAKYGNLFAGSIPVTLADALDNSLVKPGDILALGTFSNGGDMVSAMTLRWPAARA</sequence>
<dbReference type="Pfam" id="PF08545">
    <property type="entry name" value="ACP_syn_III"/>
    <property type="match status" value="1"/>
</dbReference>
<evidence type="ECO:0000256" key="2">
    <source>
        <dbReference type="ARBA" id="ARBA00022679"/>
    </source>
</evidence>
<evidence type="ECO:0000313" key="6">
    <source>
        <dbReference type="EMBL" id="MFC4516969.1"/>
    </source>
</evidence>
<dbReference type="EMBL" id="JBHSFS010000017">
    <property type="protein sequence ID" value="MFC4516969.1"/>
    <property type="molecule type" value="Genomic_DNA"/>
</dbReference>
<evidence type="ECO:0000256" key="3">
    <source>
        <dbReference type="ARBA" id="ARBA00023315"/>
    </source>
</evidence>
<organism evidence="6 7">
    <name type="scientific">Streptomyces ehimensis</name>
    <dbReference type="NCBI Taxonomy" id="68195"/>
    <lineage>
        <taxon>Bacteria</taxon>
        <taxon>Bacillati</taxon>
        <taxon>Actinomycetota</taxon>
        <taxon>Actinomycetes</taxon>
        <taxon>Kitasatosporales</taxon>
        <taxon>Streptomycetaceae</taxon>
        <taxon>Streptomyces</taxon>
    </lineage>
</organism>
<dbReference type="InterPro" id="IPR013747">
    <property type="entry name" value="ACP_syn_III_C"/>
</dbReference>
<dbReference type="PANTHER" id="PTHR34069">
    <property type="entry name" value="3-OXOACYL-[ACYL-CARRIER-PROTEIN] SYNTHASE 3"/>
    <property type="match status" value="1"/>
</dbReference>
<dbReference type="Gene3D" id="3.40.47.10">
    <property type="match status" value="1"/>
</dbReference>
<gene>
    <name evidence="6" type="ORF">ACFPEN_29100</name>
</gene>
<evidence type="ECO:0000256" key="1">
    <source>
        <dbReference type="ARBA" id="ARBA00022490"/>
    </source>
</evidence>
<dbReference type="SUPFAM" id="SSF53901">
    <property type="entry name" value="Thiolase-like"/>
    <property type="match status" value="1"/>
</dbReference>
<feature type="domain" description="Beta-ketoacyl-[acyl-carrier-protein] synthase III C-terminal" evidence="4">
    <location>
        <begin position="263"/>
        <end position="353"/>
    </location>
</feature>
<dbReference type="Proteomes" id="UP001595990">
    <property type="component" value="Unassembled WGS sequence"/>
</dbReference>
<dbReference type="PANTHER" id="PTHR34069:SF2">
    <property type="entry name" value="BETA-KETOACYL-[ACYL-CARRIER-PROTEIN] SYNTHASE III"/>
    <property type="match status" value="1"/>
</dbReference>
<name>A0ABV9BSF4_9ACTN</name>
<evidence type="ECO:0000313" key="7">
    <source>
        <dbReference type="Proteomes" id="UP001595990"/>
    </source>
</evidence>
<dbReference type="RefSeq" id="WP_417923817.1">
    <property type="nucleotide sequence ID" value="NZ_JBHSFS010000017.1"/>
</dbReference>
<keyword evidence="3" id="KW-0012">Acyltransferase</keyword>
<keyword evidence="7" id="KW-1185">Reference proteome</keyword>
<protein>
    <submittedName>
        <fullName evidence="6">3-oxoacyl-ACP synthase III family protein</fullName>
    </submittedName>
</protein>
<dbReference type="InterPro" id="IPR016039">
    <property type="entry name" value="Thiolase-like"/>
</dbReference>
<evidence type="ECO:0000259" key="4">
    <source>
        <dbReference type="Pfam" id="PF08541"/>
    </source>
</evidence>
<keyword evidence="1" id="KW-0963">Cytoplasm</keyword>
<proteinExistence type="predicted"/>
<comment type="caution">
    <text evidence="6">The sequence shown here is derived from an EMBL/GenBank/DDBJ whole genome shotgun (WGS) entry which is preliminary data.</text>
</comment>
<dbReference type="InterPro" id="IPR013751">
    <property type="entry name" value="ACP_syn_III_N"/>
</dbReference>
<accession>A0ABV9BSF4</accession>
<keyword evidence="2" id="KW-0808">Transferase</keyword>
<dbReference type="Pfam" id="PF08541">
    <property type="entry name" value="ACP_syn_III_C"/>
    <property type="match status" value="1"/>
</dbReference>